<proteinExistence type="predicted"/>
<dbReference type="Proteomes" id="UP000295444">
    <property type="component" value="Unassembled WGS sequence"/>
</dbReference>
<evidence type="ECO:0000313" key="3">
    <source>
        <dbReference type="Proteomes" id="UP000295444"/>
    </source>
</evidence>
<accession>A0A4V3CZA1</accession>
<dbReference type="OrthoDB" id="3701303at2"/>
<evidence type="ECO:0000256" key="1">
    <source>
        <dbReference type="SAM" id="Phobius"/>
    </source>
</evidence>
<name>A0A4V3CZA1_LABRH</name>
<dbReference type="NCBIfam" id="NF047839">
    <property type="entry name" value="PspM_Rv2743c"/>
    <property type="match status" value="1"/>
</dbReference>
<evidence type="ECO:0000313" key="2">
    <source>
        <dbReference type="EMBL" id="TDP97248.1"/>
    </source>
</evidence>
<keyword evidence="1" id="KW-1133">Transmembrane helix</keyword>
<reference evidence="2 3" key="1">
    <citation type="submission" date="2019-03" db="EMBL/GenBank/DDBJ databases">
        <title>Genomic Encyclopedia of Type Strains, Phase IV (KMG-IV): sequencing the most valuable type-strain genomes for metagenomic binning, comparative biology and taxonomic classification.</title>
        <authorList>
            <person name="Goeker M."/>
        </authorList>
    </citation>
    <scope>NUCLEOTIDE SEQUENCE [LARGE SCALE GENOMIC DNA]</scope>
    <source>
        <strain evidence="2 3">DSM 45361</strain>
    </source>
</reference>
<dbReference type="Pfam" id="PF25587">
    <property type="entry name" value="Rv2743c"/>
    <property type="match status" value="1"/>
</dbReference>
<organism evidence="2 3">
    <name type="scientific">Labedaea rhizosphaerae</name>
    <dbReference type="NCBI Taxonomy" id="598644"/>
    <lineage>
        <taxon>Bacteria</taxon>
        <taxon>Bacillati</taxon>
        <taxon>Actinomycetota</taxon>
        <taxon>Actinomycetes</taxon>
        <taxon>Pseudonocardiales</taxon>
        <taxon>Pseudonocardiaceae</taxon>
        <taxon>Labedaea</taxon>
    </lineage>
</organism>
<protein>
    <submittedName>
        <fullName evidence="2">Uncharacterized protein</fullName>
    </submittedName>
</protein>
<keyword evidence="1" id="KW-0472">Membrane</keyword>
<dbReference type="RefSeq" id="WP_133850481.1">
    <property type="nucleotide sequence ID" value="NZ_SNXZ01000003.1"/>
</dbReference>
<sequence>MGKRKDLQALTDLAQQFGVPLVEQVRTWKSPDPAVKLRRQVNRADRRRTRWAYTAAGCSGIAVILALTGGAATAFAVFVVLAVLSAVTSVRAYGRLRVLRREQAALPAVAPARAALPGKSSRAYEPMRRLAGAEASLAELLGQLEHDSKHGAVPAESVAAARATGAEAAAALRAVAARMATLETAVQHTSGANRAELAASVEDLRGQLEAGIDGYGELIAAAGRVVAAGTPAPTHRAVLTEATDHLAGLAAALRELSAS</sequence>
<dbReference type="InterPro" id="IPR057952">
    <property type="entry name" value="Rv2743c-like"/>
</dbReference>
<gene>
    <name evidence="2" type="ORF">EV186_103211</name>
</gene>
<keyword evidence="3" id="KW-1185">Reference proteome</keyword>
<comment type="caution">
    <text evidence="2">The sequence shown here is derived from an EMBL/GenBank/DDBJ whole genome shotgun (WGS) entry which is preliminary data.</text>
</comment>
<dbReference type="AlphaFoldDB" id="A0A4V3CZA1"/>
<keyword evidence="1" id="KW-0812">Transmembrane</keyword>
<feature type="transmembrane region" description="Helical" evidence="1">
    <location>
        <begin position="74"/>
        <end position="93"/>
    </location>
</feature>
<feature type="transmembrane region" description="Helical" evidence="1">
    <location>
        <begin position="51"/>
        <end position="68"/>
    </location>
</feature>
<dbReference type="EMBL" id="SNXZ01000003">
    <property type="protein sequence ID" value="TDP97248.1"/>
    <property type="molecule type" value="Genomic_DNA"/>
</dbReference>